<feature type="region of interest" description="Disordered" evidence="1">
    <location>
        <begin position="1"/>
        <end position="23"/>
    </location>
</feature>
<proteinExistence type="predicted"/>
<keyword evidence="3" id="KW-1185">Reference proteome</keyword>
<reference evidence="4" key="1">
    <citation type="submission" date="2017-02" db="UniProtKB">
        <authorList>
            <consortium name="WormBaseParasite"/>
        </authorList>
    </citation>
    <scope>IDENTIFICATION</scope>
</reference>
<evidence type="ECO:0000313" key="2">
    <source>
        <dbReference type="EMBL" id="VDK68968.1"/>
    </source>
</evidence>
<dbReference type="Proteomes" id="UP000267096">
    <property type="component" value="Unassembled WGS sequence"/>
</dbReference>
<dbReference type="EMBL" id="UYRR01037078">
    <property type="protein sequence ID" value="VDK68968.1"/>
    <property type="molecule type" value="Genomic_DNA"/>
</dbReference>
<evidence type="ECO:0000313" key="4">
    <source>
        <dbReference type="WBParaSite" id="ASIM_0001996001-mRNA-1"/>
    </source>
</evidence>
<protein>
    <submittedName>
        <fullName evidence="2 4">Uncharacterized protein</fullName>
    </submittedName>
</protein>
<evidence type="ECO:0000313" key="3">
    <source>
        <dbReference type="Proteomes" id="UP000267096"/>
    </source>
</evidence>
<name>A0A0M3KG48_ANISI</name>
<gene>
    <name evidence="2" type="ORF">ASIM_LOCUS19346</name>
</gene>
<reference evidence="2 3" key="2">
    <citation type="submission" date="2018-11" db="EMBL/GenBank/DDBJ databases">
        <authorList>
            <consortium name="Pathogen Informatics"/>
        </authorList>
    </citation>
    <scope>NUCLEOTIDE SEQUENCE [LARGE SCALE GENOMIC DNA]</scope>
</reference>
<accession>A0A0M3KG48</accession>
<dbReference type="WBParaSite" id="ASIM_0001996001-mRNA-1">
    <property type="protein sequence ID" value="ASIM_0001996001-mRNA-1"/>
    <property type="gene ID" value="ASIM_0001996001"/>
</dbReference>
<dbReference type="AlphaFoldDB" id="A0A0M3KG48"/>
<organism evidence="4">
    <name type="scientific">Anisakis simplex</name>
    <name type="common">Herring worm</name>
    <dbReference type="NCBI Taxonomy" id="6269"/>
    <lineage>
        <taxon>Eukaryota</taxon>
        <taxon>Metazoa</taxon>
        <taxon>Ecdysozoa</taxon>
        <taxon>Nematoda</taxon>
        <taxon>Chromadorea</taxon>
        <taxon>Rhabditida</taxon>
        <taxon>Spirurina</taxon>
        <taxon>Ascaridomorpha</taxon>
        <taxon>Ascaridoidea</taxon>
        <taxon>Anisakidae</taxon>
        <taxon>Anisakis</taxon>
        <taxon>Anisakis simplex complex</taxon>
    </lineage>
</organism>
<evidence type="ECO:0000256" key="1">
    <source>
        <dbReference type="SAM" id="MobiDB-lite"/>
    </source>
</evidence>
<dbReference type="OrthoDB" id="1922186at2759"/>
<sequence length="77" mass="9101">MAENKVDCLPRAQRPREEDEVWSKGEMGYPRRSLLPCEDTPIELVSDSFDFYPKQSSVLCRFHSLEIFEKCEKFREA</sequence>